<protein>
    <submittedName>
        <fullName evidence="2">Uncharacterized protein</fullName>
    </submittedName>
</protein>
<feature type="compositionally biased region" description="Polar residues" evidence="1">
    <location>
        <begin position="60"/>
        <end position="82"/>
    </location>
</feature>
<feature type="non-terminal residue" evidence="2">
    <location>
        <position position="1"/>
    </location>
</feature>
<feature type="region of interest" description="Disordered" evidence="1">
    <location>
        <begin position="1"/>
        <end position="82"/>
    </location>
</feature>
<accession>A0AAV5T4X0</accession>
<dbReference type="AlphaFoldDB" id="A0AAV5T4X0"/>
<dbReference type="Proteomes" id="UP001432027">
    <property type="component" value="Unassembled WGS sequence"/>
</dbReference>
<keyword evidence="3" id="KW-1185">Reference proteome</keyword>
<gene>
    <name evidence="2" type="ORF">PENTCL1PPCAC_8896</name>
</gene>
<name>A0AAV5T4X0_9BILA</name>
<reference evidence="2" key="1">
    <citation type="submission" date="2023-10" db="EMBL/GenBank/DDBJ databases">
        <title>Genome assembly of Pristionchus species.</title>
        <authorList>
            <person name="Yoshida K."/>
            <person name="Sommer R.J."/>
        </authorList>
    </citation>
    <scope>NUCLEOTIDE SEQUENCE</scope>
    <source>
        <strain evidence="2">RS0144</strain>
    </source>
</reference>
<organism evidence="2 3">
    <name type="scientific">Pristionchus entomophagus</name>
    <dbReference type="NCBI Taxonomy" id="358040"/>
    <lineage>
        <taxon>Eukaryota</taxon>
        <taxon>Metazoa</taxon>
        <taxon>Ecdysozoa</taxon>
        <taxon>Nematoda</taxon>
        <taxon>Chromadorea</taxon>
        <taxon>Rhabditida</taxon>
        <taxon>Rhabditina</taxon>
        <taxon>Diplogasteromorpha</taxon>
        <taxon>Diplogasteroidea</taxon>
        <taxon>Neodiplogasteridae</taxon>
        <taxon>Pristionchus</taxon>
    </lineage>
</organism>
<evidence type="ECO:0000313" key="2">
    <source>
        <dbReference type="EMBL" id="GMS86721.1"/>
    </source>
</evidence>
<evidence type="ECO:0000313" key="3">
    <source>
        <dbReference type="Proteomes" id="UP001432027"/>
    </source>
</evidence>
<evidence type="ECO:0000256" key="1">
    <source>
        <dbReference type="SAM" id="MobiDB-lite"/>
    </source>
</evidence>
<feature type="compositionally biased region" description="Basic and acidic residues" evidence="1">
    <location>
        <begin position="25"/>
        <end position="40"/>
    </location>
</feature>
<comment type="caution">
    <text evidence="2">The sequence shown here is derived from an EMBL/GenBank/DDBJ whole genome shotgun (WGS) entry which is preliminary data.</text>
</comment>
<dbReference type="EMBL" id="BTSX01000002">
    <property type="protein sequence ID" value="GMS86721.1"/>
    <property type="molecule type" value="Genomic_DNA"/>
</dbReference>
<proteinExistence type="predicted"/>
<sequence>TVLLRISRWEAGGSKPQSSVLEGRLPSDESNRPIYDRDDAAPPEGRAMNKTCHSSRDSFRTSIPLQTKTMGRNWNGRSENGA</sequence>